<name>A0A1T5H1B2_9SPHN</name>
<feature type="compositionally biased region" description="Polar residues" evidence="1">
    <location>
        <begin position="60"/>
        <end position="74"/>
    </location>
</feature>
<sequence length="82" mass="8713">MRKIMDPNRAIPPGHAHVVAAFGLIALLAGCNMRQDQAGPNSSVDKREIANMAEPVDKTPLSSTPGAAPDNSQIEPRDPVTR</sequence>
<evidence type="ECO:0000313" key="2">
    <source>
        <dbReference type="EMBL" id="SKC14445.1"/>
    </source>
</evidence>
<dbReference type="PROSITE" id="PS51257">
    <property type="entry name" value="PROKAR_LIPOPROTEIN"/>
    <property type="match status" value="1"/>
</dbReference>
<gene>
    <name evidence="2" type="ORF">SAMN06295920_12813</name>
</gene>
<protein>
    <submittedName>
        <fullName evidence="2">Uncharacterized protein</fullName>
    </submittedName>
</protein>
<feature type="region of interest" description="Disordered" evidence="1">
    <location>
        <begin position="34"/>
        <end position="82"/>
    </location>
</feature>
<keyword evidence="3" id="KW-1185">Reference proteome</keyword>
<evidence type="ECO:0000313" key="3">
    <source>
        <dbReference type="Proteomes" id="UP000189818"/>
    </source>
</evidence>
<dbReference type="EMBL" id="FUYM01000028">
    <property type="protein sequence ID" value="SKC14445.1"/>
    <property type="molecule type" value="Genomic_DNA"/>
</dbReference>
<dbReference type="Proteomes" id="UP000189818">
    <property type="component" value="Unassembled WGS sequence"/>
</dbReference>
<organism evidence="2 3">
    <name type="scientific">Rhizorhabdus histidinilytica</name>
    <dbReference type="NCBI Taxonomy" id="439228"/>
    <lineage>
        <taxon>Bacteria</taxon>
        <taxon>Pseudomonadati</taxon>
        <taxon>Pseudomonadota</taxon>
        <taxon>Alphaproteobacteria</taxon>
        <taxon>Sphingomonadales</taxon>
        <taxon>Sphingomonadaceae</taxon>
        <taxon>Rhizorhabdus</taxon>
    </lineage>
</organism>
<evidence type="ECO:0000256" key="1">
    <source>
        <dbReference type="SAM" id="MobiDB-lite"/>
    </source>
</evidence>
<feature type="compositionally biased region" description="Polar residues" evidence="1">
    <location>
        <begin position="34"/>
        <end position="43"/>
    </location>
</feature>
<proteinExistence type="predicted"/>
<dbReference type="AlphaFoldDB" id="A0A1T5H1B2"/>
<reference evidence="3" key="1">
    <citation type="submission" date="2017-02" db="EMBL/GenBank/DDBJ databases">
        <authorList>
            <person name="Varghese N."/>
            <person name="Submissions S."/>
        </authorList>
    </citation>
    <scope>NUCLEOTIDE SEQUENCE [LARGE SCALE GENOMIC DNA]</scope>
    <source>
        <strain evidence="3">UM2</strain>
    </source>
</reference>
<accession>A0A1T5H1B2</accession>